<name>A0A6J4LQQ7_9ACTN</name>
<sequence length="479" mass="52341">MGQVAALPSRSMRHLLSRFSYGVTPALVRQAVAGGGELAWFERQLTPGRVPDAAASVMRAWYPQLDYEAGDRYDAQDTERSSWEQMMDLGRWTALRRTFSKRQLHEVMVEFWSNLLHVPLTDDKSWPHRADYDAMIRARALGTYADLLVAATTHPAMGCYLDNAVSTKSNVNENLGRELLELHSVGVDAGYTEAMVRDSARILTGYRVDMWDSWTPFYATVDHATGPVSVLGFADANESRDGRAVTERYLRYLAAHPATARRLARRLAVHFVSDNPSDALVGAVARAYTTSGTSIRATLRALVAHPDFAASVGAKVRTPGQDAIASYRALGLSVQPPTDGNNFGYAVIYQLGDMDQMPFGWPAPNGFPDVGAAWSSVGRVLASLNLHRTIAHGWWPSTGVTFRPWTDWLPALPATLGEVVDSASTKLLCRPADAATTTACCQLIGMDPSRVVSSANDLGAWRLNPILQTLLNSPAHAAR</sequence>
<dbReference type="InterPro" id="IPR014917">
    <property type="entry name" value="DUF1800"/>
</dbReference>
<protein>
    <submittedName>
        <fullName evidence="1">Uncharacterized protein</fullName>
    </submittedName>
</protein>
<accession>A0A6J4LQQ7</accession>
<organism evidence="1">
    <name type="scientific">uncultured Nocardioidaceae bacterium</name>
    <dbReference type="NCBI Taxonomy" id="253824"/>
    <lineage>
        <taxon>Bacteria</taxon>
        <taxon>Bacillati</taxon>
        <taxon>Actinomycetota</taxon>
        <taxon>Actinomycetes</taxon>
        <taxon>Propionibacteriales</taxon>
        <taxon>Nocardioidaceae</taxon>
        <taxon>environmental samples</taxon>
    </lineage>
</organism>
<proteinExistence type="predicted"/>
<dbReference type="AlphaFoldDB" id="A0A6J4LQQ7"/>
<evidence type="ECO:0000313" key="1">
    <source>
        <dbReference type="EMBL" id="CAA9338859.1"/>
    </source>
</evidence>
<gene>
    <name evidence="1" type="ORF">AVDCRST_MAG29-1510</name>
</gene>
<dbReference type="Pfam" id="PF08811">
    <property type="entry name" value="DUF1800"/>
    <property type="match status" value="1"/>
</dbReference>
<dbReference type="EMBL" id="CADCUG010000093">
    <property type="protein sequence ID" value="CAA9338859.1"/>
    <property type="molecule type" value="Genomic_DNA"/>
</dbReference>
<reference evidence="1" key="1">
    <citation type="submission" date="2020-02" db="EMBL/GenBank/DDBJ databases">
        <authorList>
            <person name="Meier V. D."/>
        </authorList>
    </citation>
    <scope>NUCLEOTIDE SEQUENCE</scope>
    <source>
        <strain evidence="1">AVDCRST_MAG29</strain>
    </source>
</reference>